<dbReference type="GO" id="GO:0090090">
    <property type="term" value="P:negative regulation of canonical Wnt signaling pathway"/>
    <property type="evidence" value="ECO:0007669"/>
    <property type="project" value="InterPro"/>
</dbReference>
<dbReference type="GO" id="GO:0005856">
    <property type="term" value="C:cytoskeleton"/>
    <property type="evidence" value="ECO:0007669"/>
    <property type="project" value="InterPro"/>
</dbReference>
<feature type="compositionally biased region" description="Polar residues" evidence="1">
    <location>
        <begin position="568"/>
        <end position="593"/>
    </location>
</feature>
<evidence type="ECO:0000313" key="3">
    <source>
        <dbReference type="EMBL" id="CDW83592.1"/>
    </source>
</evidence>
<gene>
    <name evidence="3" type="primary">Contig138.g167</name>
    <name evidence="3" type="ORF">STYLEM_12640</name>
</gene>
<evidence type="ECO:0000259" key="2">
    <source>
        <dbReference type="Pfam" id="PF26186"/>
    </source>
</evidence>
<dbReference type="PANTHER" id="PTHR31043">
    <property type="entry name" value="NEPHROCYSTIN-4"/>
    <property type="match status" value="1"/>
</dbReference>
<organism evidence="3 4">
    <name type="scientific">Stylonychia lemnae</name>
    <name type="common">Ciliate</name>
    <dbReference type="NCBI Taxonomy" id="5949"/>
    <lineage>
        <taxon>Eukaryota</taxon>
        <taxon>Sar</taxon>
        <taxon>Alveolata</taxon>
        <taxon>Ciliophora</taxon>
        <taxon>Intramacronucleata</taxon>
        <taxon>Spirotrichea</taxon>
        <taxon>Stichotrichia</taxon>
        <taxon>Sporadotrichida</taxon>
        <taxon>Oxytrichidae</taxon>
        <taxon>Stylonychinae</taxon>
        <taxon>Stylonychia</taxon>
    </lineage>
</organism>
<evidence type="ECO:0000256" key="1">
    <source>
        <dbReference type="SAM" id="MobiDB-lite"/>
    </source>
</evidence>
<dbReference type="Proteomes" id="UP000039865">
    <property type="component" value="Unassembled WGS sequence"/>
</dbReference>
<dbReference type="AlphaFoldDB" id="A0A078AQS3"/>
<sequence length="1044" mass="123237">MYIEKRGKELSYNDLLRKKPTIDGIYVKFMLHNTWKVYNEEALITTVKLMQKHGTDCYEANEKVQKVQDGHLVDQEKILKMKFAPGRSLNGKKLLDIGYFAPLINNSNEDKKFEEHSYWKQVKDELIQKQFYLLSQEKSYQFDKTKSEVDPTKDLSKTSKDEIKKVLQIDEEIKVEKTEEEEQEHKEDADNSLARDRDEISSQYSEFMLYKEDPLMQDMNVLIDELTKNMIDKLDEDPTILIQPSYIKQLLQKFMEYIEVIDKNNPFNMQNFLKNLTPEKLTFILEFLVSLILKNFKTGKLIPDFKSRESLLFELVQFDPSFKKAINLMISNKLSEEDKVNLYKMGIGHEILEDQFFHTRPDFEIEKLQLQELNNYKIQFHFMTFKTTRVIYESGVQWPTNIALRFQFFNFKMIQTFEARLYKPIVNSNNQNQMLEVQALESQQLYVIKRTNNNQASLYNPEKQDEIIEDFEIKDKQGGVINNHLHFLEYINTKSMTIEIYDMNTQFLFGISKLDLKHLMAQGENFISKVIEVDVCDCNLGTIVGQLQIGIKIYGSYQFTDEQQMTQTSTSINKQNQLRSSQSKFTSYSPNRSQHQDHTFNQKTSKYKKKVFSKPVESVEGLIEKTMMSKSIQEKEEIRKMARVERLKMTMKEDLAKRKKDPLWRRDNAKLYYSKENTQRIQQTNLNMIEIMREMNKDSEKLLDKAIYHGVDFSFSIDAMPGKSYYFNLVIVNDKPTKQVYTIDVQDPDFDLYDDSEVSLVTSTQGEWDQLVKEEKSLKPQDYKVVSDQRDIILEAGQQTPLVFKYLTFRPVSRFQNKREVDDSSNHLRKYELHPRKISLRIISLENECFCHIHLMIAPRANHPDHFIKFYQPYQDAYQELQMQNFIPSSYDHSQIQLRTSTKKFKALFSQDKRSIKLLYKSAKAYGWHMGQQIFAYADRFFNKLVTCVEVDIFFLETYKLRQAIGLEQIFNIEYLCPRNAKLKIYSSNPAIASKAKTFSQQGFYRSDTVKQLFYDEEEDFIMGNRGQLATIHTSVKPLNTGLN</sequence>
<proteinExistence type="predicted"/>
<name>A0A078AQS3_STYLE</name>
<reference evidence="3 4" key="1">
    <citation type="submission" date="2014-06" db="EMBL/GenBank/DDBJ databases">
        <authorList>
            <person name="Swart Estienne"/>
        </authorList>
    </citation>
    <scope>NUCLEOTIDE SEQUENCE [LARGE SCALE GENOMIC DNA]</scope>
    <source>
        <strain evidence="3 4">130c</strain>
    </source>
</reference>
<dbReference type="InterPro" id="IPR029775">
    <property type="entry name" value="NPHP4"/>
</dbReference>
<feature type="domain" description="NPHP4 C2-like" evidence="2">
    <location>
        <begin position="368"/>
        <end position="536"/>
    </location>
</feature>
<feature type="region of interest" description="Disordered" evidence="1">
    <location>
        <begin position="568"/>
        <end position="604"/>
    </location>
</feature>
<dbReference type="Pfam" id="PF26186">
    <property type="entry name" value="NPHP4_C2_3rd"/>
    <property type="match status" value="1"/>
</dbReference>
<dbReference type="InParanoid" id="A0A078AQS3"/>
<dbReference type="InterPro" id="IPR058765">
    <property type="entry name" value="NPHP4_C2-like"/>
</dbReference>
<dbReference type="PANTHER" id="PTHR31043:SF3">
    <property type="entry name" value="NEPHROCYSTIN-4"/>
    <property type="match status" value="1"/>
</dbReference>
<feature type="region of interest" description="Disordered" evidence="1">
    <location>
        <begin position="174"/>
        <end position="195"/>
    </location>
</feature>
<dbReference type="EMBL" id="CCKQ01011988">
    <property type="protein sequence ID" value="CDW83592.1"/>
    <property type="molecule type" value="Genomic_DNA"/>
</dbReference>
<protein>
    <recommendedName>
        <fullName evidence="2">NPHP4 C2-like domain-containing protein</fullName>
    </recommendedName>
</protein>
<keyword evidence="4" id="KW-1185">Reference proteome</keyword>
<dbReference type="GO" id="GO:0097730">
    <property type="term" value="C:non-motile cilium"/>
    <property type="evidence" value="ECO:0007669"/>
    <property type="project" value="InterPro"/>
</dbReference>
<accession>A0A078AQS3</accession>
<evidence type="ECO:0000313" key="4">
    <source>
        <dbReference type="Proteomes" id="UP000039865"/>
    </source>
</evidence>